<comment type="caution">
    <text evidence="1">The sequence shown here is derived from an EMBL/GenBank/DDBJ whole genome shotgun (WGS) entry which is preliminary data.</text>
</comment>
<organism evidence="1 2">
    <name type="scientific">Mycobacterium syngnathidarum</name>
    <dbReference type="NCBI Taxonomy" id="1908205"/>
    <lineage>
        <taxon>Bacteria</taxon>
        <taxon>Bacillati</taxon>
        <taxon>Actinomycetota</taxon>
        <taxon>Actinomycetes</taxon>
        <taxon>Mycobacteriales</taxon>
        <taxon>Mycobacteriaceae</taxon>
        <taxon>Mycobacterium</taxon>
    </lineage>
</organism>
<dbReference type="AlphaFoldDB" id="A0A1Q9W813"/>
<keyword evidence="2" id="KW-1185">Reference proteome</keyword>
<name>A0A1Q9W813_9MYCO</name>
<accession>A0A1Q9W813</accession>
<dbReference type="OrthoDB" id="4753544at2"/>
<gene>
    <name evidence="1" type="ORF">BKG61_17585</name>
</gene>
<dbReference type="EMBL" id="MLHV01000016">
    <property type="protein sequence ID" value="OHT97104.1"/>
    <property type="molecule type" value="Genomic_DNA"/>
</dbReference>
<reference evidence="1 2" key="1">
    <citation type="submission" date="2016-10" db="EMBL/GenBank/DDBJ databases">
        <title>Evaluation of Human, Animal and Environmental Mycobacterium chelonae Isolates by Core Genome Phylogenomic Analysis, Targeted Gene Comparison, and Anti-microbial Susceptibility Patterns: A Tale of Mistaken Identities.</title>
        <authorList>
            <person name="Fogelson S.B."/>
            <person name="Camus A.C."/>
            <person name="Lorenz W."/>
            <person name="Vasireddy R."/>
            <person name="Vasireddy S."/>
            <person name="Smith T."/>
            <person name="Brown-Elliott B.A."/>
            <person name="Wallace R.J.Jr."/>
            <person name="Hasan N.A."/>
            <person name="Reischl U."/>
            <person name="Sanchez S."/>
        </authorList>
    </citation>
    <scope>NUCLEOTIDE SEQUENCE [LARGE SCALE GENOMIC DNA]</scope>
    <source>
        <strain evidence="1 2">24999</strain>
    </source>
</reference>
<proteinExistence type="predicted"/>
<dbReference type="RefSeq" id="WP_070945679.1">
    <property type="nucleotide sequence ID" value="NZ_MLCL01000073.1"/>
</dbReference>
<dbReference type="STRING" id="1908205.BKG60_18495"/>
<sequence>MPTYYPGDHLRTPVDLAADAAEAAESRPHPDAGLPLPVHHLDEGHLAADKQRGVCPHSGTGDMAHGCPRGCEGAREHYSNDGHPQCEDDPFGETTADDAEKLPYECPDCGDRHDGMTTGTERCPDCEGGNQCEGHESLAGEHMGESVYCDGSCRRAAKRTRNSGRA</sequence>
<protein>
    <submittedName>
        <fullName evidence="1">Uncharacterized protein</fullName>
    </submittedName>
</protein>
<evidence type="ECO:0000313" key="1">
    <source>
        <dbReference type="EMBL" id="OHT97104.1"/>
    </source>
</evidence>
<accession>A0A1S1K4I9</accession>
<dbReference type="Proteomes" id="UP000179636">
    <property type="component" value="Unassembled WGS sequence"/>
</dbReference>
<evidence type="ECO:0000313" key="2">
    <source>
        <dbReference type="Proteomes" id="UP000179636"/>
    </source>
</evidence>